<keyword evidence="3" id="KW-1185">Reference proteome</keyword>
<evidence type="ECO:0000256" key="1">
    <source>
        <dbReference type="SAM" id="MobiDB-lite"/>
    </source>
</evidence>
<feature type="compositionally biased region" description="Polar residues" evidence="1">
    <location>
        <begin position="88"/>
        <end position="100"/>
    </location>
</feature>
<feature type="compositionally biased region" description="Polar residues" evidence="1">
    <location>
        <begin position="113"/>
        <end position="122"/>
    </location>
</feature>
<protein>
    <submittedName>
        <fullName evidence="2">Uncharacterized protein</fullName>
    </submittedName>
</protein>
<feature type="region of interest" description="Disordered" evidence="1">
    <location>
        <begin position="81"/>
        <end position="122"/>
    </location>
</feature>
<gene>
    <name evidence="2" type="ORF">NHX12_018710</name>
</gene>
<reference evidence="2" key="1">
    <citation type="submission" date="2022-07" db="EMBL/GenBank/DDBJ databases">
        <title>Chromosome-level genome of Muraenolepis orangiensis.</title>
        <authorList>
            <person name="Kim J."/>
        </authorList>
    </citation>
    <scope>NUCLEOTIDE SEQUENCE</scope>
    <source>
        <strain evidence="2">KU_S4_2022</strain>
        <tissue evidence="2">Muscle</tissue>
    </source>
</reference>
<accession>A0A9Q0EWW5</accession>
<proteinExistence type="predicted"/>
<dbReference type="Proteomes" id="UP001148018">
    <property type="component" value="Unassembled WGS sequence"/>
</dbReference>
<evidence type="ECO:0000313" key="3">
    <source>
        <dbReference type="Proteomes" id="UP001148018"/>
    </source>
</evidence>
<name>A0A9Q0EWW5_9TELE</name>
<dbReference type="EMBL" id="JANIIK010000034">
    <property type="protein sequence ID" value="KAJ3615142.1"/>
    <property type="molecule type" value="Genomic_DNA"/>
</dbReference>
<dbReference type="AlphaFoldDB" id="A0A9Q0EWW5"/>
<comment type="caution">
    <text evidence="2">The sequence shown here is derived from an EMBL/GenBank/DDBJ whole genome shotgun (WGS) entry which is preliminary data.</text>
</comment>
<sequence>MVNVQERVTPSVRARNRSTQMIVNQMKLGTRRRKRKELLLVQICLFGGLLMLVKGLTFVTEHAELDVVLEDHIVLWHSGRMREERESTQGQPPNESSPSDCSLRPGAEDAGADNTSMANMWI</sequence>
<evidence type="ECO:0000313" key="2">
    <source>
        <dbReference type="EMBL" id="KAJ3615142.1"/>
    </source>
</evidence>
<dbReference type="OrthoDB" id="10476113at2759"/>
<organism evidence="2 3">
    <name type="scientific">Muraenolepis orangiensis</name>
    <name type="common">Patagonian moray cod</name>
    <dbReference type="NCBI Taxonomy" id="630683"/>
    <lineage>
        <taxon>Eukaryota</taxon>
        <taxon>Metazoa</taxon>
        <taxon>Chordata</taxon>
        <taxon>Craniata</taxon>
        <taxon>Vertebrata</taxon>
        <taxon>Euteleostomi</taxon>
        <taxon>Actinopterygii</taxon>
        <taxon>Neopterygii</taxon>
        <taxon>Teleostei</taxon>
        <taxon>Neoteleostei</taxon>
        <taxon>Acanthomorphata</taxon>
        <taxon>Zeiogadaria</taxon>
        <taxon>Gadariae</taxon>
        <taxon>Gadiformes</taxon>
        <taxon>Muraenolepidoidei</taxon>
        <taxon>Muraenolepididae</taxon>
        <taxon>Muraenolepis</taxon>
    </lineage>
</organism>